<dbReference type="Pfam" id="PF17921">
    <property type="entry name" value="Integrase_H2C2"/>
    <property type="match status" value="1"/>
</dbReference>
<sequence>MERIKKCAWWPSWRKDIIEYFHSCDRCQKTNKATGKIFDLMIHIQEPITPCKVAHMDWLTSLPPSGEKIYNLCLVIVDRYGKTPIFLLFNKDETSIDTALSISNKVKYHNGLFENIISDRNPKFTSALWENPHMLLGTKISFSTAYHPQTDALAERIIQKLEDMI</sequence>
<dbReference type="PROSITE" id="PS50994">
    <property type="entry name" value="INTEGRASE"/>
    <property type="match status" value="1"/>
</dbReference>
<evidence type="ECO:0000259" key="2">
    <source>
        <dbReference type="PROSITE" id="PS50994"/>
    </source>
</evidence>
<evidence type="ECO:0000313" key="4">
    <source>
        <dbReference type="Proteomes" id="UP000765509"/>
    </source>
</evidence>
<dbReference type="InterPro" id="IPR050951">
    <property type="entry name" value="Retrovirus_Pol_polyprotein"/>
</dbReference>
<reference evidence="3" key="1">
    <citation type="submission" date="2021-03" db="EMBL/GenBank/DDBJ databases">
        <title>Draft genome sequence of rust myrtle Austropuccinia psidii MF-1, a brazilian biotype.</title>
        <authorList>
            <person name="Quecine M.C."/>
            <person name="Pachon D.M.R."/>
            <person name="Bonatelli M.L."/>
            <person name="Correr F.H."/>
            <person name="Franceschini L.M."/>
            <person name="Leite T.F."/>
            <person name="Margarido G.R.A."/>
            <person name="Almeida C.A."/>
            <person name="Ferrarezi J.A."/>
            <person name="Labate C.A."/>
        </authorList>
    </citation>
    <scope>NUCLEOTIDE SEQUENCE</scope>
    <source>
        <strain evidence="3">MF-1</strain>
    </source>
</reference>
<comment type="caution">
    <text evidence="3">The sequence shown here is derived from an EMBL/GenBank/DDBJ whole genome shotgun (WGS) entry which is preliminary data.</text>
</comment>
<dbReference type="InterPro" id="IPR012337">
    <property type="entry name" value="RNaseH-like_sf"/>
</dbReference>
<proteinExistence type="predicted"/>
<protein>
    <recommendedName>
        <fullName evidence="2">Integrase catalytic domain-containing protein</fullName>
    </recommendedName>
</protein>
<dbReference type="Proteomes" id="UP000765509">
    <property type="component" value="Unassembled WGS sequence"/>
</dbReference>
<dbReference type="PANTHER" id="PTHR37984:SF15">
    <property type="entry name" value="INTEGRASE CATALYTIC DOMAIN-CONTAINING PROTEIN"/>
    <property type="match status" value="1"/>
</dbReference>
<dbReference type="Gene3D" id="3.30.420.10">
    <property type="entry name" value="Ribonuclease H-like superfamily/Ribonuclease H"/>
    <property type="match status" value="1"/>
</dbReference>
<dbReference type="GO" id="GO:0003723">
    <property type="term" value="F:RNA binding"/>
    <property type="evidence" value="ECO:0007669"/>
    <property type="project" value="UniProtKB-KW"/>
</dbReference>
<dbReference type="EMBL" id="AVOT02012510">
    <property type="protein sequence ID" value="MBW0494305.1"/>
    <property type="molecule type" value="Genomic_DNA"/>
</dbReference>
<dbReference type="GO" id="GO:0005634">
    <property type="term" value="C:nucleus"/>
    <property type="evidence" value="ECO:0007669"/>
    <property type="project" value="UniProtKB-ARBA"/>
</dbReference>
<evidence type="ECO:0000313" key="3">
    <source>
        <dbReference type="EMBL" id="MBW0494305.1"/>
    </source>
</evidence>
<feature type="domain" description="Integrase catalytic" evidence="2">
    <location>
        <begin position="46"/>
        <end position="165"/>
    </location>
</feature>
<dbReference type="SUPFAM" id="SSF53098">
    <property type="entry name" value="Ribonuclease H-like"/>
    <property type="match status" value="1"/>
</dbReference>
<gene>
    <name evidence="3" type="ORF">O181_034020</name>
</gene>
<keyword evidence="1" id="KW-0694">RNA-binding</keyword>
<accession>A0A9Q3H9S5</accession>
<dbReference type="InterPro" id="IPR036397">
    <property type="entry name" value="RNaseH_sf"/>
</dbReference>
<evidence type="ECO:0000256" key="1">
    <source>
        <dbReference type="ARBA" id="ARBA00022884"/>
    </source>
</evidence>
<dbReference type="InterPro" id="IPR041588">
    <property type="entry name" value="Integrase_H2C2"/>
</dbReference>
<dbReference type="GO" id="GO:0015074">
    <property type="term" value="P:DNA integration"/>
    <property type="evidence" value="ECO:0007669"/>
    <property type="project" value="InterPro"/>
</dbReference>
<keyword evidence="4" id="KW-1185">Reference proteome</keyword>
<dbReference type="PANTHER" id="PTHR37984">
    <property type="entry name" value="PROTEIN CBG26694"/>
    <property type="match status" value="1"/>
</dbReference>
<organism evidence="3 4">
    <name type="scientific">Austropuccinia psidii MF-1</name>
    <dbReference type="NCBI Taxonomy" id="1389203"/>
    <lineage>
        <taxon>Eukaryota</taxon>
        <taxon>Fungi</taxon>
        <taxon>Dikarya</taxon>
        <taxon>Basidiomycota</taxon>
        <taxon>Pucciniomycotina</taxon>
        <taxon>Pucciniomycetes</taxon>
        <taxon>Pucciniales</taxon>
        <taxon>Sphaerophragmiaceae</taxon>
        <taxon>Austropuccinia</taxon>
    </lineage>
</organism>
<dbReference type="AlphaFoldDB" id="A0A9Q3H9S5"/>
<dbReference type="InterPro" id="IPR001584">
    <property type="entry name" value="Integrase_cat-core"/>
</dbReference>
<name>A0A9Q3H9S5_9BASI</name>
<dbReference type="OrthoDB" id="2273864at2759"/>